<organism evidence="3 4">
    <name type="scientific">Nakamurella flavida</name>
    <dbReference type="NCBI Taxonomy" id="363630"/>
    <lineage>
        <taxon>Bacteria</taxon>
        <taxon>Bacillati</taxon>
        <taxon>Actinomycetota</taxon>
        <taxon>Actinomycetes</taxon>
        <taxon>Nakamurellales</taxon>
        <taxon>Nakamurellaceae</taxon>
        <taxon>Nakamurella</taxon>
    </lineage>
</organism>
<reference evidence="3" key="1">
    <citation type="submission" date="2021-01" db="EMBL/GenBank/DDBJ databases">
        <title>KCTC 19127 draft genome.</title>
        <authorList>
            <person name="An D."/>
        </authorList>
    </citation>
    <scope>NUCLEOTIDE SEQUENCE</scope>
    <source>
        <strain evidence="3">KCTC 19127</strain>
    </source>
</reference>
<keyword evidence="4" id="KW-1185">Reference proteome</keyword>
<dbReference type="InterPro" id="IPR038277">
    <property type="entry name" value="UreF_sf"/>
</dbReference>
<evidence type="ECO:0000256" key="2">
    <source>
        <dbReference type="ARBA" id="ARBA00023186"/>
    </source>
</evidence>
<dbReference type="Pfam" id="PF01730">
    <property type="entry name" value="UreF"/>
    <property type="match status" value="1"/>
</dbReference>
<name>A0A938YHJ8_9ACTN</name>
<evidence type="ECO:0000313" key="3">
    <source>
        <dbReference type="EMBL" id="MBM9477815.1"/>
    </source>
</evidence>
<proteinExistence type="predicted"/>
<dbReference type="Gene3D" id="1.10.4190.10">
    <property type="entry name" value="Urease accessory protein UreF"/>
    <property type="match status" value="1"/>
</dbReference>
<accession>A0A938YHJ8</accession>
<dbReference type="PANTHER" id="PTHR33620">
    <property type="entry name" value="UREASE ACCESSORY PROTEIN F"/>
    <property type="match status" value="1"/>
</dbReference>
<dbReference type="PANTHER" id="PTHR33620:SF1">
    <property type="entry name" value="UREASE ACCESSORY PROTEIN F"/>
    <property type="match status" value="1"/>
</dbReference>
<keyword evidence="2" id="KW-0143">Chaperone</keyword>
<evidence type="ECO:0000256" key="1">
    <source>
        <dbReference type="ARBA" id="ARBA00022988"/>
    </source>
</evidence>
<dbReference type="EMBL" id="JAERWL010000012">
    <property type="protein sequence ID" value="MBM9477815.1"/>
    <property type="molecule type" value="Genomic_DNA"/>
</dbReference>
<gene>
    <name evidence="3" type="ORF">JL107_15295</name>
</gene>
<dbReference type="GO" id="GO:0016151">
    <property type="term" value="F:nickel cation binding"/>
    <property type="evidence" value="ECO:0007669"/>
    <property type="project" value="InterPro"/>
</dbReference>
<comment type="caution">
    <text evidence="3">The sequence shown here is derived from an EMBL/GenBank/DDBJ whole genome shotgun (WGS) entry which is preliminary data.</text>
</comment>
<dbReference type="InterPro" id="IPR002639">
    <property type="entry name" value="UreF"/>
</dbReference>
<keyword evidence="1" id="KW-0996">Nickel insertion</keyword>
<dbReference type="AlphaFoldDB" id="A0A938YHJ8"/>
<evidence type="ECO:0000313" key="4">
    <source>
        <dbReference type="Proteomes" id="UP000663801"/>
    </source>
</evidence>
<protein>
    <submittedName>
        <fullName evidence="3">Urease accessory protein UreF</fullName>
    </submittedName>
</protein>
<sequence>MLLADARLPTGAHTQSAGLEPALRAGMSMAELPGYLTARLRTVTAVEAGAAVVARRVALDDPDPTDLTERLAAVDAAWRARTVSPALREVSAMLGRGYLRLVRRVWPTDAGICAVAALTRPGRAVVLGAAAAAAGLSAAQLVRLMGYEDVQTVSAAALKLEPTDPVLATLWVVRAAPEIERMVSALSDLREVAEIPARGAPLLEQWAEVHALSTQRLFRA</sequence>
<dbReference type="Proteomes" id="UP000663801">
    <property type="component" value="Unassembled WGS sequence"/>
</dbReference>